<evidence type="ECO:0008006" key="3">
    <source>
        <dbReference type="Google" id="ProtNLM"/>
    </source>
</evidence>
<organism evidence="1 2">
    <name type="scientific">Alteromonas profundi</name>
    <dbReference type="NCBI Taxonomy" id="2696062"/>
    <lineage>
        <taxon>Bacteria</taxon>
        <taxon>Pseudomonadati</taxon>
        <taxon>Pseudomonadota</taxon>
        <taxon>Gammaproteobacteria</taxon>
        <taxon>Alteromonadales</taxon>
        <taxon>Alteromonadaceae</taxon>
        <taxon>Alteromonas/Salinimonas group</taxon>
        <taxon>Alteromonas</taxon>
    </lineage>
</organism>
<dbReference type="RefSeq" id="WP_163083561.1">
    <property type="nucleotide sequence ID" value="NZ_JAAAWN010000002.1"/>
</dbReference>
<sequence length="615" mass="68548">MIDLKVLLQNKISSIEELAQTLLQAFNLVNFKNVSSLLTFRKHRVGDVLSTGRTQWIVCTEPTPFEVNNSLYLKAIGDVFVEDFNDGKMSQSEYVSLANDFCMAQSTGNRLVFDADITYEFSHDTSFNIYVESGGWYCSGNCRLVWKGAPKAGYAIKVLGRFAYGHHYASLVNNSNYCPLEGFNIGNYNQMLSGIGLCIGSSVSLSSMNSAVVTSKFTIKRVSVFDFDDVIVFYPGVWACELHQVNTMGGSWQTPFYFNGLDFGESIKLTNCFIADNHRRVVDNELGKVNFNTGEFIVYGSSFNNMRVVVNGDAVVKMNCPHFENPQSKAKNKRFLEVVGSHAYCVLDKPQIVIRDTPIYSNLFYCKAGTTKNRHPYAGGLVFISPSYNAASNYRPDLAPFQDDDIEYESDGYLELVGGGGRVYLEGGAHINSLFYSNSPIPISRNLVGRSLINSDFSQLNQSNVLSGWRVLEDAGKVRIVNIGNNKTLRIDCDSEMFRTNGVYQEIDCRASSLLMLTMKYRWETEPHDAANSFISIEVEFRERDSSEVISSRRKLKGLSDHTDGKTMNWNMAHIYKIVPAGANNVLIRLLLNSNGTIGANNVAASIDSSIVNLI</sequence>
<protein>
    <recommendedName>
        <fullName evidence="3">Right-handed parallel beta-helix repeat-containing protein</fullName>
    </recommendedName>
</protein>
<evidence type="ECO:0000313" key="1">
    <source>
        <dbReference type="EMBL" id="NDV89963.1"/>
    </source>
</evidence>
<reference evidence="1 2" key="1">
    <citation type="submission" date="2020-01" db="EMBL/GenBank/DDBJ databases">
        <authorList>
            <person name="Chen J."/>
            <person name="Zhu S."/>
            <person name="Yang J."/>
        </authorList>
    </citation>
    <scope>NUCLEOTIDE SEQUENCE [LARGE SCALE GENOMIC DNA]</scope>
    <source>
        <strain evidence="1 2">345S023</strain>
    </source>
</reference>
<dbReference type="EMBL" id="JAAAWN010000002">
    <property type="protein sequence ID" value="NDV89963.1"/>
    <property type="molecule type" value="Genomic_DNA"/>
</dbReference>
<dbReference type="Proteomes" id="UP000470213">
    <property type="component" value="Unassembled WGS sequence"/>
</dbReference>
<comment type="caution">
    <text evidence="1">The sequence shown here is derived from an EMBL/GenBank/DDBJ whole genome shotgun (WGS) entry which is preliminary data.</text>
</comment>
<dbReference type="AlphaFoldDB" id="A0A7X5LIJ3"/>
<evidence type="ECO:0000313" key="2">
    <source>
        <dbReference type="Proteomes" id="UP000470213"/>
    </source>
</evidence>
<proteinExistence type="predicted"/>
<gene>
    <name evidence="1" type="ORF">GTH32_01970</name>
</gene>
<name>A0A7X5LIJ3_9ALTE</name>
<accession>A0A7X5LIJ3</accession>
<keyword evidence="2" id="KW-1185">Reference proteome</keyword>